<organism evidence="1 2">
    <name type="scientific">Edhazardia aedis (strain USNM 41457)</name>
    <name type="common">Microsporidian parasite</name>
    <dbReference type="NCBI Taxonomy" id="1003232"/>
    <lineage>
        <taxon>Eukaryota</taxon>
        <taxon>Fungi</taxon>
        <taxon>Fungi incertae sedis</taxon>
        <taxon>Microsporidia</taxon>
        <taxon>Edhazardia</taxon>
    </lineage>
</organism>
<dbReference type="AlphaFoldDB" id="A0A0L1P6F4"/>
<name>A0A0L1P6F4_EDHAE</name>
<dbReference type="InParanoid" id="A0A0L1P6F4"/>
<evidence type="ECO:0000313" key="1">
    <source>
        <dbReference type="EMBL" id="KNH48511.1"/>
    </source>
</evidence>
<dbReference type="VEuPathDB" id="MicrosporidiaDB:EDEG_05106"/>
<reference evidence="1 2" key="1">
    <citation type="submission" date="2011-08" db="EMBL/GenBank/DDBJ databases">
        <authorList>
            <person name="Liu Z.J."/>
            <person name="Shi F.L."/>
            <person name="Lu J.Q."/>
            <person name="Li M."/>
            <person name="Wang Z.L."/>
        </authorList>
    </citation>
    <scope>NUCLEOTIDE SEQUENCE [LARGE SCALE GENOMIC DNA]</scope>
    <source>
        <strain evidence="1 2">USNM 41457</strain>
    </source>
</reference>
<keyword evidence="2" id="KW-1185">Reference proteome</keyword>
<sequence length="313" mass="36253">VNNCHYNITQNPLLESVDISGRQTHKNNFFSSDSGKLKYKINYVDSTHKNDNSSYELLQENSSYTNKTEEEPILENLISALVDKFYCNPNITPTLLDNFIDKNASIYTDNKHNSNYNCDFSSYTNSKEDEIYKNGILKAVTCSENSTHDSAQENSSFSAIDQFKNYEDDNFLRRNYKKSNTNDSNTKKTIFQEKSRTRIYEHKIANQDSTICKIQKTSENAVLFNQKNQNQINSTNLVQPEQNYTSCNLRYNSHDEYLDLSKKQDYYNGGLLNKNELNMLKLNQLIDFNNKNANSLGSKNIINTVDEQQIIRK</sequence>
<comment type="caution">
    <text evidence="1">The sequence shown here is derived from an EMBL/GenBank/DDBJ whole genome shotgun (WGS) entry which is preliminary data.</text>
</comment>
<protein>
    <submittedName>
        <fullName evidence="1">Uncharacterized protein</fullName>
    </submittedName>
</protein>
<dbReference type="Proteomes" id="UP000003163">
    <property type="component" value="Unassembled WGS sequence"/>
</dbReference>
<proteinExistence type="predicted"/>
<dbReference type="EMBL" id="AFBI03000184">
    <property type="protein sequence ID" value="KNH48511.1"/>
    <property type="molecule type" value="Genomic_DNA"/>
</dbReference>
<evidence type="ECO:0000313" key="2">
    <source>
        <dbReference type="Proteomes" id="UP000003163"/>
    </source>
</evidence>
<gene>
    <name evidence="1" type="ORF">EDEG_05106</name>
</gene>
<feature type="non-terminal residue" evidence="1">
    <location>
        <position position="1"/>
    </location>
</feature>
<reference evidence="2" key="2">
    <citation type="submission" date="2015-07" db="EMBL/GenBank/DDBJ databases">
        <title>Contrasting host-pathogen interactions and genome evolution in two generalist and specialist microsporidian pathogens of mosquitoes.</title>
        <authorList>
            <consortium name="The Broad Institute Genomics Platform"/>
            <consortium name="The Broad Institute Genome Sequencing Center for Infectious Disease"/>
            <person name="Cuomo C.A."/>
            <person name="Sanscrainte N.D."/>
            <person name="Goldberg J.M."/>
            <person name="Heiman D."/>
            <person name="Young S."/>
            <person name="Zeng Q."/>
            <person name="Becnel J.J."/>
            <person name="Birren B.W."/>
        </authorList>
    </citation>
    <scope>NUCLEOTIDE SEQUENCE [LARGE SCALE GENOMIC DNA]</scope>
    <source>
        <strain evidence="2">USNM 41457</strain>
    </source>
</reference>
<accession>A0A0L1P6F4</accession>